<dbReference type="SMART" id="SM01217">
    <property type="entry name" value="Fn3_like"/>
    <property type="match status" value="1"/>
</dbReference>
<dbReference type="InterPro" id="IPR013783">
    <property type="entry name" value="Ig-like_fold"/>
</dbReference>
<dbReference type="Gene3D" id="2.60.40.10">
    <property type="entry name" value="Immunoglobulins"/>
    <property type="match status" value="1"/>
</dbReference>
<evidence type="ECO:0000313" key="5">
    <source>
        <dbReference type="Proteomes" id="UP001230289"/>
    </source>
</evidence>
<dbReference type="SMART" id="SM00758">
    <property type="entry name" value="PA14"/>
    <property type="match status" value="1"/>
</dbReference>
<protein>
    <submittedName>
        <fullName evidence="4">Glycoside hydrolase family 3 C-terminal domain-containing protein</fullName>
    </submittedName>
</protein>
<dbReference type="InterPro" id="IPR036881">
    <property type="entry name" value="Glyco_hydro_3_C_sf"/>
</dbReference>
<keyword evidence="5" id="KW-1185">Reference proteome</keyword>
<dbReference type="GO" id="GO:0016787">
    <property type="term" value="F:hydrolase activity"/>
    <property type="evidence" value="ECO:0007669"/>
    <property type="project" value="UniProtKB-KW"/>
</dbReference>
<dbReference type="PROSITE" id="PS51820">
    <property type="entry name" value="PA14"/>
    <property type="match status" value="1"/>
</dbReference>
<dbReference type="InterPro" id="IPR037524">
    <property type="entry name" value="PA14/GLEYA"/>
</dbReference>
<dbReference type="RefSeq" id="WP_308490073.1">
    <property type="nucleotide sequence ID" value="NZ_JAVFCB010000008.1"/>
</dbReference>
<evidence type="ECO:0000313" key="4">
    <source>
        <dbReference type="EMBL" id="MDQ4215121.1"/>
    </source>
</evidence>
<dbReference type="PRINTS" id="PR00133">
    <property type="entry name" value="GLHYDRLASE3"/>
</dbReference>
<dbReference type="Pfam" id="PF01915">
    <property type="entry name" value="Glyco_hydro_3_C"/>
    <property type="match status" value="1"/>
</dbReference>
<dbReference type="InterPro" id="IPR050288">
    <property type="entry name" value="Cellulose_deg_GH3"/>
</dbReference>
<dbReference type="Pfam" id="PF00933">
    <property type="entry name" value="Glyco_hydro_3"/>
    <property type="match status" value="1"/>
</dbReference>
<keyword evidence="2 4" id="KW-0378">Hydrolase</keyword>
<organism evidence="4 5">
    <name type="scientific">Microbacterium capsulatum</name>
    <dbReference type="NCBI Taxonomy" id="3041921"/>
    <lineage>
        <taxon>Bacteria</taxon>
        <taxon>Bacillati</taxon>
        <taxon>Actinomycetota</taxon>
        <taxon>Actinomycetes</taxon>
        <taxon>Micrococcales</taxon>
        <taxon>Microbacteriaceae</taxon>
        <taxon>Microbacterium</taxon>
    </lineage>
</organism>
<dbReference type="InterPro" id="IPR002772">
    <property type="entry name" value="Glyco_hydro_3_C"/>
</dbReference>
<comment type="caution">
    <text evidence="4">The sequence shown here is derived from an EMBL/GenBank/DDBJ whole genome shotgun (WGS) entry which is preliminary data.</text>
</comment>
<dbReference type="Gene3D" id="3.20.20.300">
    <property type="entry name" value="Glycoside hydrolase, family 3, N-terminal domain"/>
    <property type="match status" value="1"/>
</dbReference>
<evidence type="ECO:0000256" key="1">
    <source>
        <dbReference type="ARBA" id="ARBA00005336"/>
    </source>
</evidence>
<proteinExistence type="inferred from homology"/>
<dbReference type="InterPro" id="IPR026891">
    <property type="entry name" value="Fn3-like"/>
</dbReference>
<gene>
    <name evidence="4" type="ORF">RBR11_14455</name>
</gene>
<comment type="similarity">
    <text evidence="1">Belongs to the glycosyl hydrolase 3 family.</text>
</comment>
<evidence type="ECO:0000256" key="2">
    <source>
        <dbReference type="ARBA" id="ARBA00022801"/>
    </source>
</evidence>
<dbReference type="Pfam" id="PF14310">
    <property type="entry name" value="Fn3-like"/>
    <property type="match status" value="1"/>
</dbReference>
<dbReference type="EMBL" id="JAVFCB010000008">
    <property type="protein sequence ID" value="MDQ4215121.1"/>
    <property type="molecule type" value="Genomic_DNA"/>
</dbReference>
<dbReference type="Gene3D" id="3.40.50.1700">
    <property type="entry name" value="Glycoside hydrolase family 3 C-terminal domain"/>
    <property type="match status" value="1"/>
</dbReference>
<dbReference type="SUPFAM" id="SSF52279">
    <property type="entry name" value="Beta-D-glucan exohydrolase, C-terminal domain"/>
    <property type="match status" value="1"/>
</dbReference>
<dbReference type="InterPro" id="IPR017853">
    <property type="entry name" value="GH"/>
</dbReference>
<dbReference type="SUPFAM" id="SSF51445">
    <property type="entry name" value="(Trans)glycosidases"/>
    <property type="match status" value="1"/>
</dbReference>
<dbReference type="InterPro" id="IPR011658">
    <property type="entry name" value="PA14_dom"/>
</dbReference>
<dbReference type="PANTHER" id="PTHR42715">
    <property type="entry name" value="BETA-GLUCOSIDASE"/>
    <property type="match status" value="1"/>
</dbReference>
<dbReference type="Gene3D" id="2.60.120.380">
    <property type="match status" value="1"/>
</dbReference>
<reference evidence="4 5" key="1">
    <citation type="submission" date="2023-08" db="EMBL/GenBank/DDBJ databases">
        <title>Microbacterium sp. nov., isolated from a waste landfill.</title>
        <authorList>
            <person name="Wen W."/>
        </authorList>
    </citation>
    <scope>NUCLEOTIDE SEQUENCE [LARGE SCALE GENOMIC DNA]</scope>
    <source>
        <strain evidence="4 5">ASV81</strain>
    </source>
</reference>
<dbReference type="Proteomes" id="UP001230289">
    <property type="component" value="Unassembled WGS sequence"/>
</dbReference>
<dbReference type="PANTHER" id="PTHR42715:SF10">
    <property type="entry name" value="BETA-GLUCOSIDASE"/>
    <property type="match status" value="1"/>
</dbReference>
<sequence length="897" mass="93756">MSEQTGADWDSAATDERVEELLGRMSLDEKVAFVTGDLNGDFGFYADGVESADVPSIRMADGPAGVRINKGDVHGGRATSLPAPIALAATWDPDRAIEYGAVIGVECRATDHTVSLGPAVDIARVPIGGRTFESFGEDPALQSAIGVGVVRGIQAQGVQACAKHYAINNQEDHRSSVDAVIDERTMRELYLPPFEALVREGGVASMMGAFNRVNGEYACENAPLLRGILRDEFGFRGWIMSDYGANHSTARAANAGLDQEQPNEGFWGGRLLAAVQDGEVAEAVIDEKVRNILRPMVGLGQPENPAGVAEFAVGGHHALAQSIAEDAMVLLRNDGILPLAPVRTVALIGPDVDGFGAQGGGSSQVRPTRGVSPLDGLRAALGEDVGIAVVHGADPVTPGALLPGADAVGSGFFRTPDGEVGLHAEYWTNASFEGEPLVRRTDGQIELLLGFHNFPGFNASSHRYEKLPTELNGRMSVRYTGTLTVPVTGTYRFVITSLGTYAFEIDGADVARSGRGATADVLDLAPAELAPAEPTDAGPHPYGWGGDGGQPDVAIDEIPMRLEAGREYAIRMEYRADDPSQGHLLGAKLRLGWVPPAGVFSPAVAEAAAAAAAADVAVVVVRSYEAEADDRPDMQLPNGQNDLVRAVLAANPRTVVVLMTGGPVDVTGWGADPAALIQAWYPGQAQGGALARVLTGAAEPGGRLPLTLPVSLGQTPAASARTYPGVGGQVFYDEGVFVGYRGFDARDLEPAYPFGHGLGYTAWAFSGLTVSGLESEDAVGVADVTVQNTGSRAGSTVVQVYVGGVEAPVPMPPHQLAGFAKVRLEPGESQRVRVRIPRRAASYFDVTTHGWVTPAGEVEVRVGASSRDIRAAGVLVVGEPEDPQRTATGTPSAAIDA</sequence>
<dbReference type="Pfam" id="PF07691">
    <property type="entry name" value="PA14"/>
    <property type="match status" value="1"/>
</dbReference>
<dbReference type="SUPFAM" id="SSF56988">
    <property type="entry name" value="Anthrax protective antigen"/>
    <property type="match status" value="1"/>
</dbReference>
<dbReference type="InterPro" id="IPR001764">
    <property type="entry name" value="Glyco_hydro_3_N"/>
</dbReference>
<evidence type="ECO:0000259" key="3">
    <source>
        <dbReference type="PROSITE" id="PS51820"/>
    </source>
</evidence>
<feature type="domain" description="PA14" evidence="3">
    <location>
        <begin position="417"/>
        <end position="608"/>
    </location>
</feature>
<dbReference type="InterPro" id="IPR036962">
    <property type="entry name" value="Glyco_hydro_3_N_sf"/>
</dbReference>
<accession>A0ABU0XJ38</accession>
<name>A0ABU0XJ38_9MICO</name>